<accession>A0A017SX30</accession>
<dbReference type="EMBL" id="ASRX01000087">
    <property type="protein sequence ID" value="EYF01155.1"/>
    <property type="molecule type" value="Genomic_DNA"/>
</dbReference>
<proteinExistence type="predicted"/>
<evidence type="ECO:0000313" key="2">
    <source>
        <dbReference type="Proteomes" id="UP000019678"/>
    </source>
</evidence>
<gene>
    <name evidence="1" type="ORF">CAP_8578</name>
</gene>
<sequence>MPGVQLRAWLTPDMRLDLEIRVTAWGKAEERALYDALDCSKSMVAGLLLWEWSEVRRTCAASVRRSA</sequence>
<keyword evidence="2" id="KW-1185">Reference proteome</keyword>
<dbReference type="Proteomes" id="UP000019678">
    <property type="component" value="Unassembled WGS sequence"/>
</dbReference>
<protein>
    <submittedName>
        <fullName evidence="1">Uncharacterized protein</fullName>
    </submittedName>
</protein>
<evidence type="ECO:0000313" key="1">
    <source>
        <dbReference type="EMBL" id="EYF01155.1"/>
    </source>
</evidence>
<organism evidence="1 2">
    <name type="scientific">Chondromyces apiculatus DSM 436</name>
    <dbReference type="NCBI Taxonomy" id="1192034"/>
    <lineage>
        <taxon>Bacteria</taxon>
        <taxon>Pseudomonadati</taxon>
        <taxon>Myxococcota</taxon>
        <taxon>Polyangia</taxon>
        <taxon>Polyangiales</taxon>
        <taxon>Polyangiaceae</taxon>
        <taxon>Chondromyces</taxon>
    </lineage>
</organism>
<reference evidence="1 2" key="1">
    <citation type="submission" date="2013-05" db="EMBL/GenBank/DDBJ databases">
        <title>Genome assembly of Chondromyces apiculatus DSM 436.</title>
        <authorList>
            <person name="Sharma G."/>
            <person name="Khatri I."/>
            <person name="Kaur C."/>
            <person name="Mayilraj S."/>
            <person name="Subramanian S."/>
        </authorList>
    </citation>
    <scope>NUCLEOTIDE SEQUENCE [LARGE SCALE GENOMIC DNA]</scope>
    <source>
        <strain evidence="1 2">DSM 436</strain>
    </source>
</reference>
<comment type="caution">
    <text evidence="1">The sequence shown here is derived from an EMBL/GenBank/DDBJ whole genome shotgun (WGS) entry which is preliminary data.</text>
</comment>
<dbReference type="AlphaFoldDB" id="A0A017SX30"/>
<name>A0A017SX30_9BACT</name>